<evidence type="ECO:0000313" key="3">
    <source>
        <dbReference type="Proteomes" id="UP001434337"/>
    </source>
</evidence>
<reference evidence="2 3" key="1">
    <citation type="journal article" date="2023" name="Environ Microbiome">
        <title>A coral-associated actinobacterium mitigates coral bleaching under heat stress.</title>
        <authorList>
            <person name="Li J."/>
            <person name="Zou Y."/>
            <person name="Li Q."/>
            <person name="Zhang J."/>
            <person name="Bourne D.G."/>
            <person name="Lyu Y."/>
            <person name="Liu C."/>
            <person name="Zhang S."/>
        </authorList>
    </citation>
    <scope>NUCLEOTIDE SEQUENCE [LARGE SCALE GENOMIC DNA]</scope>
    <source>
        <strain evidence="2 3">SCSIO 13291</strain>
    </source>
</reference>
<feature type="domain" description="PhnB-like" evidence="1">
    <location>
        <begin position="6"/>
        <end position="114"/>
    </location>
</feature>
<keyword evidence="3" id="KW-1185">Reference proteome</keyword>
<protein>
    <submittedName>
        <fullName evidence="2">VOC family protein</fullName>
    </submittedName>
</protein>
<dbReference type="RefSeq" id="WP_232547214.1">
    <property type="nucleotide sequence ID" value="NZ_CP115965.1"/>
</dbReference>
<name>A0ABZ3C673_9ACTN</name>
<accession>A0ABZ3C673</accession>
<dbReference type="InterPro" id="IPR029068">
    <property type="entry name" value="Glyas_Bleomycin-R_OHBP_Dase"/>
</dbReference>
<dbReference type="Pfam" id="PF06983">
    <property type="entry name" value="3-dmu-9_3-mt"/>
    <property type="match status" value="1"/>
</dbReference>
<evidence type="ECO:0000313" key="2">
    <source>
        <dbReference type="EMBL" id="WZW98239.1"/>
    </source>
</evidence>
<dbReference type="PANTHER" id="PTHR33990">
    <property type="entry name" value="PROTEIN YJDN-RELATED"/>
    <property type="match status" value="1"/>
</dbReference>
<sequence length="164" mass="17827">MTRYGTVLSFQGNLEEIVDHYASILPDLRRTVVLPHSEVTGGEPGTALLVGFTLGSQTFTVMQGLPDELSPAVSIEVRTDSQEESDRIYEALLEGGSEMACGWLTDRYGLSWQVSPQELLDLVSDPDPARARAANRAMQQQRKIDIEPIRAAVEAVSGPSTPSP</sequence>
<organism evidence="2 3">
    <name type="scientific">Propioniciclava soli</name>
    <dbReference type="NCBI Taxonomy" id="2775081"/>
    <lineage>
        <taxon>Bacteria</taxon>
        <taxon>Bacillati</taxon>
        <taxon>Actinomycetota</taxon>
        <taxon>Actinomycetes</taxon>
        <taxon>Propionibacteriales</taxon>
        <taxon>Propionibacteriaceae</taxon>
        <taxon>Propioniciclava</taxon>
    </lineage>
</organism>
<evidence type="ECO:0000259" key="1">
    <source>
        <dbReference type="Pfam" id="PF06983"/>
    </source>
</evidence>
<dbReference type="InterPro" id="IPR028973">
    <property type="entry name" value="PhnB-like"/>
</dbReference>
<proteinExistence type="predicted"/>
<dbReference type="InterPro" id="IPR009725">
    <property type="entry name" value="3_dmu_93_MTrfase"/>
</dbReference>
<dbReference type="Gene3D" id="3.10.180.10">
    <property type="entry name" value="2,3-Dihydroxybiphenyl 1,2-Dioxygenase, domain 1"/>
    <property type="match status" value="1"/>
</dbReference>
<dbReference type="Proteomes" id="UP001434337">
    <property type="component" value="Chromosome"/>
</dbReference>
<gene>
    <name evidence="2" type="ORF">PCC79_15315</name>
</gene>
<dbReference type="PIRSF" id="PIRSF021700">
    <property type="entry name" value="3_dmu_93_MTrfase"/>
    <property type="match status" value="1"/>
</dbReference>
<dbReference type="CDD" id="cd06588">
    <property type="entry name" value="PhnB_like"/>
    <property type="match status" value="1"/>
</dbReference>
<dbReference type="EMBL" id="CP115965">
    <property type="protein sequence ID" value="WZW98239.1"/>
    <property type="molecule type" value="Genomic_DNA"/>
</dbReference>
<dbReference type="SUPFAM" id="SSF54593">
    <property type="entry name" value="Glyoxalase/Bleomycin resistance protein/Dihydroxybiphenyl dioxygenase"/>
    <property type="match status" value="1"/>
</dbReference>